<evidence type="ECO:0000313" key="11">
    <source>
        <dbReference type="Proteomes" id="UP000218689"/>
    </source>
</evidence>
<evidence type="ECO:0000256" key="7">
    <source>
        <dbReference type="SAM" id="Phobius"/>
    </source>
</evidence>
<feature type="domain" description="ABC transmembrane type-1" evidence="9">
    <location>
        <begin position="13"/>
        <end position="294"/>
    </location>
</feature>
<feature type="transmembrane region" description="Helical" evidence="7">
    <location>
        <begin position="12"/>
        <end position="36"/>
    </location>
</feature>
<keyword evidence="6 7" id="KW-0472">Membrane</keyword>
<keyword evidence="2 7" id="KW-0812">Transmembrane</keyword>
<dbReference type="OrthoDB" id="95687at2"/>
<dbReference type="InterPro" id="IPR036640">
    <property type="entry name" value="ABC1_TM_sf"/>
</dbReference>
<comment type="caution">
    <text evidence="10">The sequence shown here is derived from an EMBL/GenBank/DDBJ whole genome shotgun (WGS) entry which is preliminary data.</text>
</comment>
<keyword evidence="11" id="KW-1185">Reference proteome</keyword>
<comment type="subcellular location">
    <subcellularLocation>
        <location evidence="1">Cell membrane</location>
        <topology evidence="1">Multi-pass membrane protein</topology>
    </subcellularLocation>
</comment>
<dbReference type="SUPFAM" id="SSF52540">
    <property type="entry name" value="P-loop containing nucleoside triphosphate hydrolases"/>
    <property type="match status" value="1"/>
</dbReference>
<protein>
    <recommendedName>
        <fullName evidence="12">ABC transporter ATP-binding protein</fullName>
    </recommendedName>
</protein>
<name>A0A224X1R2_9LACT</name>
<dbReference type="SMART" id="SM00382">
    <property type="entry name" value="AAA"/>
    <property type="match status" value="1"/>
</dbReference>
<dbReference type="InterPro" id="IPR039421">
    <property type="entry name" value="Type_1_exporter"/>
</dbReference>
<dbReference type="PROSITE" id="PS50893">
    <property type="entry name" value="ABC_TRANSPORTER_2"/>
    <property type="match status" value="1"/>
</dbReference>
<evidence type="ECO:0000256" key="3">
    <source>
        <dbReference type="ARBA" id="ARBA00022741"/>
    </source>
</evidence>
<evidence type="ECO:0000256" key="6">
    <source>
        <dbReference type="ARBA" id="ARBA00023136"/>
    </source>
</evidence>
<feature type="transmembrane region" description="Helical" evidence="7">
    <location>
        <begin position="149"/>
        <end position="165"/>
    </location>
</feature>
<keyword evidence="4" id="KW-0067">ATP-binding</keyword>
<dbReference type="AlphaFoldDB" id="A0A224X1R2"/>
<dbReference type="InterPro" id="IPR027417">
    <property type="entry name" value="P-loop_NTPase"/>
</dbReference>
<dbReference type="CDD" id="cd03228">
    <property type="entry name" value="ABCC_MRP_Like"/>
    <property type="match status" value="1"/>
</dbReference>
<evidence type="ECO:0000313" key="10">
    <source>
        <dbReference type="EMBL" id="GAX46816.1"/>
    </source>
</evidence>
<feature type="transmembrane region" description="Helical" evidence="7">
    <location>
        <begin position="124"/>
        <end position="143"/>
    </location>
</feature>
<dbReference type="GO" id="GO:0016887">
    <property type="term" value="F:ATP hydrolysis activity"/>
    <property type="evidence" value="ECO:0007669"/>
    <property type="project" value="InterPro"/>
</dbReference>
<sequence length="523" mass="59670">MFYYIQKFKWHNALLFVLILFWAGINVVGSLVLTWLLDAIIAGEWQTFLFWAAMDIICWLIYSFLQATKDTFKERIIQNQINTIREDILDDLTHKSYNQVKANSKETYSSWLVNDMTLLHDNGFIQFYGAVESVVTVLLNAFAIIYFHWLLLVVSIFMTAFVYFAPQFFEKRIAKATQDVSDFSNQALGKTTDFFNGFEVFYHNNQGNYFKTQILDSFKALINPKVTLAKLSATANSISMMASIIAQVVMFIVTGYLIIHGEVTTGVIFSIANLTSCLFNYTRGAAYNIVTFKGTFKLMEKYHSHQATPEEMTMPVKDFTTAIKTKNLVMPFENGHRLTFPDFVIKKGEKVAIVGDSGSGKSTLVHLLMGNMQNYEGDIFIEQANYRDVTIQSLQDIIALIRQESYVFHETLADNLKIGRDIPNQLFDQTLKTSLADDFSKDRLDTIFDDNFSGGQKARLAIARELMGDKPILIMDESTANLDKQTAIQIEQNILSDPTLTVIMITHHLYDESRDLLDQIIQL</sequence>
<evidence type="ECO:0000256" key="4">
    <source>
        <dbReference type="ARBA" id="ARBA00022840"/>
    </source>
</evidence>
<proteinExistence type="predicted"/>
<feature type="transmembrane region" description="Helical" evidence="7">
    <location>
        <begin position="238"/>
        <end position="259"/>
    </location>
</feature>
<dbReference type="PANTHER" id="PTHR24221">
    <property type="entry name" value="ATP-BINDING CASSETTE SUB-FAMILY B"/>
    <property type="match status" value="1"/>
</dbReference>
<evidence type="ECO:0000259" key="9">
    <source>
        <dbReference type="PROSITE" id="PS50929"/>
    </source>
</evidence>
<dbReference type="PROSITE" id="PS50929">
    <property type="entry name" value="ABC_TM1F"/>
    <property type="match status" value="1"/>
</dbReference>
<accession>A0A224X1R2</accession>
<dbReference type="InterPro" id="IPR017871">
    <property type="entry name" value="ABC_transporter-like_CS"/>
</dbReference>
<evidence type="ECO:0000259" key="8">
    <source>
        <dbReference type="PROSITE" id="PS50893"/>
    </source>
</evidence>
<reference evidence="11" key="1">
    <citation type="submission" date="2017-08" db="EMBL/GenBank/DDBJ databases">
        <title>Draft genome sequence of Lactococcus sp. strain Rs-Y01, isolated from the gut of the lower termite Reticulitermes speratus.</title>
        <authorList>
            <person name="Ohkuma M."/>
            <person name="Yuki M."/>
        </authorList>
    </citation>
    <scope>NUCLEOTIDE SEQUENCE [LARGE SCALE GENOMIC DNA]</scope>
    <source>
        <strain evidence="11">Rs-Y01</strain>
    </source>
</reference>
<keyword evidence="5 7" id="KW-1133">Transmembrane helix</keyword>
<dbReference type="RefSeq" id="WP_094783883.1">
    <property type="nucleotide sequence ID" value="NZ_BEDT01000001.1"/>
</dbReference>
<dbReference type="InterPro" id="IPR003439">
    <property type="entry name" value="ABC_transporter-like_ATP-bd"/>
</dbReference>
<evidence type="ECO:0008006" key="12">
    <source>
        <dbReference type="Google" id="ProtNLM"/>
    </source>
</evidence>
<evidence type="ECO:0000256" key="2">
    <source>
        <dbReference type="ARBA" id="ARBA00022692"/>
    </source>
</evidence>
<dbReference type="PANTHER" id="PTHR24221:SF654">
    <property type="entry name" value="ATP-BINDING CASSETTE SUB-FAMILY B MEMBER 6"/>
    <property type="match status" value="1"/>
</dbReference>
<dbReference type="GO" id="GO:0005524">
    <property type="term" value="F:ATP binding"/>
    <property type="evidence" value="ECO:0007669"/>
    <property type="project" value="UniProtKB-KW"/>
</dbReference>
<dbReference type="Pfam" id="PF00664">
    <property type="entry name" value="ABC_membrane"/>
    <property type="match status" value="1"/>
</dbReference>
<keyword evidence="3" id="KW-0547">Nucleotide-binding</keyword>
<dbReference type="Gene3D" id="3.40.50.300">
    <property type="entry name" value="P-loop containing nucleotide triphosphate hydrolases"/>
    <property type="match status" value="1"/>
</dbReference>
<feature type="domain" description="ABC transporter" evidence="8">
    <location>
        <begin position="323"/>
        <end position="523"/>
    </location>
</feature>
<evidence type="ECO:0000256" key="1">
    <source>
        <dbReference type="ARBA" id="ARBA00004651"/>
    </source>
</evidence>
<organism evidence="10 11">
    <name type="scientific">Pseudolactococcus reticulitermitis</name>
    <dbReference type="NCBI Taxonomy" id="2025039"/>
    <lineage>
        <taxon>Bacteria</taxon>
        <taxon>Bacillati</taxon>
        <taxon>Bacillota</taxon>
        <taxon>Bacilli</taxon>
        <taxon>Lactobacillales</taxon>
        <taxon>Streptococcaceae</taxon>
        <taxon>Pseudolactococcus</taxon>
    </lineage>
</organism>
<dbReference type="GO" id="GO:0005886">
    <property type="term" value="C:plasma membrane"/>
    <property type="evidence" value="ECO:0007669"/>
    <property type="project" value="UniProtKB-SubCell"/>
</dbReference>
<dbReference type="Proteomes" id="UP000218689">
    <property type="component" value="Unassembled WGS sequence"/>
</dbReference>
<dbReference type="Gene3D" id="1.20.1560.10">
    <property type="entry name" value="ABC transporter type 1, transmembrane domain"/>
    <property type="match status" value="1"/>
</dbReference>
<dbReference type="Pfam" id="PF00005">
    <property type="entry name" value="ABC_tran"/>
    <property type="match status" value="1"/>
</dbReference>
<evidence type="ECO:0000256" key="5">
    <source>
        <dbReference type="ARBA" id="ARBA00022989"/>
    </source>
</evidence>
<dbReference type="GO" id="GO:0034040">
    <property type="term" value="F:ATPase-coupled lipid transmembrane transporter activity"/>
    <property type="evidence" value="ECO:0007669"/>
    <property type="project" value="TreeGrafter"/>
</dbReference>
<gene>
    <name evidence="10" type="ORF">RsY01_396</name>
</gene>
<dbReference type="InterPro" id="IPR011527">
    <property type="entry name" value="ABC1_TM_dom"/>
</dbReference>
<dbReference type="InterPro" id="IPR003593">
    <property type="entry name" value="AAA+_ATPase"/>
</dbReference>
<dbReference type="EMBL" id="BEDT01000001">
    <property type="protein sequence ID" value="GAX46816.1"/>
    <property type="molecule type" value="Genomic_DNA"/>
</dbReference>
<feature type="transmembrane region" description="Helical" evidence="7">
    <location>
        <begin position="48"/>
        <end position="65"/>
    </location>
</feature>
<dbReference type="SUPFAM" id="SSF90123">
    <property type="entry name" value="ABC transporter transmembrane region"/>
    <property type="match status" value="1"/>
</dbReference>
<dbReference type="GO" id="GO:0140359">
    <property type="term" value="F:ABC-type transporter activity"/>
    <property type="evidence" value="ECO:0007669"/>
    <property type="project" value="InterPro"/>
</dbReference>
<dbReference type="PROSITE" id="PS00211">
    <property type="entry name" value="ABC_TRANSPORTER_1"/>
    <property type="match status" value="1"/>
</dbReference>